<dbReference type="GO" id="GO:0016787">
    <property type="term" value="F:hydrolase activity"/>
    <property type="evidence" value="ECO:0007669"/>
    <property type="project" value="UniProtKB-KW"/>
</dbReference>
<feature type="domain" description="Helicase C-terminal" evidence="11">
    <location>
        <begin position="230"/>
        <end position="398"/>
    </location>
</feature>
<dbReference type="Gene3D" id="3.40.50.300">
    <property type="entry name" value="P-loop containing nucleotide triphosphate hydrolases"/>
    <property type="match status" value="2"/>
</dbReference>
<keyword evidence="3" id="KW-0378">Hydrolase</keyword>
<dbReference type="InterPro" id="IPR014001">
    <property type="entry name" value="Helicase_ATP-bd"/>
</dbReference>
<dbReference type="SMART" id="SM00487">
    <property type="entry name" value="DEXDc"/>
    <property type="match status" value="1"/>
</dbReference>
<dbReference type="SMART" id="SM00490">
    <property type="entry name" value="HELICc"/>
    <property type="match status" value="1"/>
</dbReference>
<dbReference type="Proteomes" id="UP001195914">
    <property type="component" value="Unassembled WGS sequence"/>
</dbReference>
<dbReference type="PROSITE" id="PS51192">
    <property type="entry name" value="HELICASE_ATP_BIND_1"/>
    <property type="match status" value="1"/>
</dbReference>
<dbReference type="EC" id="3.6.4.13" evidence="1"/>
<dbReference type="InterPro" id="IPR027417">
    <property type="entry name" value="P-loop_NTPase"/>
</dbReference>
<dbReference type="AlphaFoldDB" id="A0AAD9LGV8"/>
<feature type="domain" description="Helicase ATP-binding" evidence="10">
    <location>
        <begin position="52"/>
        <end position="220"/>
    </location>
</feature>
<evidence type="ECO:0000259" key="11">
    <source>
        <dbReference type="PROSITE" id="PS51194"/>
    </source>
</evidence>
<evidence type="ECO:0000259" key="10">
    <source>
        <dbReference type="PROSITE" id="PS51192"/>
    </source>
</evidence>
<dbReference type="InterPro" id="IPR044742">
    <property type="entry name" value="DEAD/DEAH_RhlB"/>
</dbReference>
<dbReference type="GO" id="GO:0003723">
    <property type="term" value="F:RNA binding"/>
    <property type="evidence" value="ECO:0007669"/>
    <property type="project" value="UniProtKB-KW"/>
</dbReference>
<evidence type="ECO:0000313" key="12">
    <source>
        <dbReference type="EMBL" id="KAK1935946.1"/>
    </source>
</evidence>
<reference evidence="12" key="2">
    <citation type="submission" date="2021-05" db="EMBL/GenBank/DDBJ databases">
        <authorList>
            <person name="Pain A."/>
        </authorList>
    </citation>
    <scope>NUCLEOTIDE SEQUENCE</scope>
    <source>
        <strain evidence="12">1802A</strain>
    </source>
</reference>
<sequence length="528" mass="59704">MEDDLEFDEAPAESSVACESILEFGKDNLHPTLLENITRRYSKFTKIQQEAIPVVLSGKDVLIKSQTGSGKTLAALIPVANYLYERMEEIVESEILALVVVPTNELVTQTISVLSSLFNNGQITVKAASDSETFIANVIVSKPKNAISYAKDHQKTLKKVVLDEADLLFEFGFKNETLQLAEVLRHFGRRKQFQTVLLSATLDKEVKHLAKLILYKPICVQTEFTPTMGSIKEFYINVEESDKLLFIYTLLKMEAVPHPTLVFTNSDQRAYKIKTLLGKFSIETRALSRLLSPRMRQTVLNTFNQGRIDVLIIADDDHGERLCATRGIDFKSVQCVLNFDAPADATVYTHRIGRTGRIGNVGSSITFICAEDAKLLEDLRRDESRNLQALHVDKKLLDPLRYRLDDVSKGVTKKLVATSQMQAVRQSALLEEAFVSKLNKHDEVLLKAVVRNDEKMLGIDKRHLAHLPKYLVSDTLKSTIVDLQQKVNVNVRPAKPRTEDTVPEKASTKVRRKKLTRKKTPKFRRKKK</sequence>
<evidence type="ECO:0000256" key="2">
    <source>
        <dbReference type="ARBA" id="ARBA00022741"/>
    </source>
</evidence>
<organism evidence="12 13">
    <name type="scientific">Babesia divergens</name>
    <dbReference type="NCBI Taxonomy" id="32595"/>
    <lineage>
        <taxon>Eukaryota</taxon>
        <taxon>Sar</taxon>
        <taxon>Alveolata</taxon>
        <taxon>Apicomplexa</taxon>
        <taxon>Aconoidasida</taxon>
        <taxon>Piroplasmida</taxon>
        <taxon>Babesiidae</taxon>
        <taxon>Babesia</taxon>
    </lineage>
</organism>
<comment type="caution">
    <text evidence="12">The sequence shown here is derived from an EMBL/GenBank/DDBJ whole genome shotgun (WGS) entry which is preliminary data.</text>
</comment>
<evidence type="ECO:0000256" key="1">
    <source>
        <dbReference type="ARBA" id="ARBA00012552"/>
    </source>
</evidence>
<keyword evidence="13" id="KW-1185">Reference proteome</keyword>
<dbReference type="GO" id="GO:0005524">
    <property type="term" value="F:ATP binding"/>
    <property type="evidence" value="ECO:0007669"/>
    <property type="project" value="UniProtKB-KW"/>
</dbReference>
<dbReference type="CDD" id="cd18787">
    <property type="entry name" value="SF2_C_DEAD"/>
    <property type="match status" value="1"/>
</dbReference>
<keyword evidence="6" id="KW-0694">RNA-binding</keyword>
<proteinExistence type="inferred from homology"/>
<dbReference type="GO" id="GO:0003724">
    <property type="term" value="F:RNA helicase activity"/>
    <property type="evidence" value="ECO:0007669"/>
    <property type="project" value="UniProtKB-EC"/>
</dbReference>
<dbReference type="EMBL" id="JAHBMH010000044">
    <property type="protein sequence ID" value="KAK1935946.1"/>
    <property type="molecule type" value="Genomic_DNA"/>
</dbReference>
<evidence type="ECO:0000256" key="9">
    <source>
        <dbReference type="SAM" id="MobiDB-lite"/>
    </source>
</evidence>
<dbReference type="InterPro" id="IPR001650">
    <property type="entry name" value="Helicase_C-like"/>
</dbReference>
<feature type="region of interest" description="Disordered" evidence="9">
    <location>
        <begin position="494"/>
        <end position="528"/>
    </location>
</feature>
<evidence type="ECO:0000256" key="6">
    <source>
        <dbReference type="ARBA" id="ARBA00022884"/>
    </source>
</evidence>
<protein>
    <recommendedName>
        <fullName evidence="1">RNA helicase</fullName>
        <ecNumber evidence="1">3.6.4.13</ecNumber>
    </recommendedName>
</protein>
<evidence type="ECO:0000256" key="5">
    <source>
        <dbReference type="ARBA" id="ARBA00022840"/>
    </source>
</evidence>
<evidence type="ECO:0000256" key="7">
    <source>
        <dbReference type="ARBA" id="ARBA00038041"/>
    </source>
</evidence>
<gene>
    <name evidence="12" type="ORF">X943_000552</name>
</gene>
<dbReference type="Pfam" id="PF00270">
    <property type="entry name" value="DEAD"/>
    <property type="match status" value="1"/>
</dbReference>
<name>A0AAD9LGV8_BABDI</name>
<evidence type="ECO:0000256" key="8">
    <source>
        <dbReference type="ARBA" id="ARBA00047984"/>
    </source>
</evidence>
<evidence type="ECO:0000256" key="4">
    <source>
        <dbReference type="ARBA" id="ARBA00022806"/>
    </source>
</evidence>
<dbReference type="GO" id="GO:0005829">
    <property type="term" value="C:cytosol"/>
    <property type="evidence" value="ECO:0007669"/>
    <property type="project" value="TreeGrafter"/>
</dbReference>
<dbReference type="InterPro" id="IPR011545">
    <property type="entry name" value="DEAD/DEAH_box_helicase_dom"/>
</dbReference>
<evidence type="ECO:0000256" key="3">
    <source>
        <dbReference type="ARBA" id="ARBA00022801"/>
    </source>
</evidence>
<dbReference type="PANTHER" id="PTHR47959">
    <property type="entry name" value="ATP-DEPENDENT RNA HELICASE RHLE-RELATED"/>
    <property type="match status" value="1"/>
</dbReference>
<comment type="catalytic activity">
    <reaction evidence="8">
        <text>ATP + H2O = ADP + phosphate + H(+)</text>
        <dbReference type="Rhea" id="RHEA:13065"/>
        <dbReference type="ChEBI" id="CHEBI:15377"/>
        <dbReference type="ChEBI" id="CHEBI:15378"/>
        <dbReference type="ChEBI" id="CHEBI:30616"/>
        <dbReference type="ChEBI" id="CHEBI:43474"/>
        <dbReference type="ChEBI" id="CHEBI:456216"/>
        <dbReference type="EC" id="3.6.4.13"/>
    </reaction>
</comment>
<dbReference type="PANTHER" id="PTHR47959:SF21">
    <property type="entry name" value="DEAD-BOX HELICASE 56"/>
    <property type="match status" value="1"/>
</dbReference>
<reference evidence="12" key="1">
    <citation type="journal article" date="2014" name="Nucleic Acids Res.">
        <title>The evolutionary dynamics of variant antigen genes in Babesia reveal a history of genomic innovation underlying host-parasite interaction.</title>
        <authorList>
            <person name="Jackson A.P."/>
            <person name="Otto T.D."/>
            <person name="Darby A."/>
            <person name="Ramaprasad A."/>
            <person name="Xia D."/>
            <person name="Echaide I.E."/>
            <person name="Farber M."/>
            <person name="Gahlot S."/>
            <person name="Gamble J."/>
            <person name="Gupta D."/>
            <person name="Gupta Y."/>
            <person name="Jackson L."/>
            <person name="Malandrin L."/>
            <person name="Malas T.B."/>
            <person name="Moussa E."/>
            <person name="Nair M."/>
            <person name="Reid A.J."/>
            <person name="Sanders M."/>
            <person name="Sharma J."/>
            <person name="Tracey A."/>
            <person name="Quail M.A."/>
            <person name="Weir W."/>
            <person name="Wastling J.M."/>
            <person name="Hall N."/>
            <person name="Willadsen P."/>
            <person name="Lingelbach K."/>
            <person name="Shiels B."/>
            <person name="Tait A."/>
            <person name="Berriman M."/>
            <person name="Allred D.R."/>
            <person name="Pain A."/>
        </authorList>
    </citation>
    <scope>NUCLEOTIDE SEQUENCE</scope>
    <source>
        <strain evidence="12">1802A</strain>
    </source>
</reference>
<keyword evidence="5" id="KW-0067">ATP-binding</keyword>
<keyword evidence="2" id="KW-0547">Nucleotide-binding</keyword>
<dbReference type="SUPFAM" id="SSF52540">
    <property type="entry name" value="P-loop containing nucleoside triphosphate hydrolases"/>
    <property type="match status" value="1"/>
</dbReference>
<feature type="compositionally biased region" description="Basic and acidic residues" evidence="9">
    <location>
        <begin position="496"/>
        <end position="507"/>
    </location>
</feature>
<accession>A0AAD9LGV8</accession>
<evidence type="ECO:0000313" key="13">
    <source>
        <dbReference type="Proteomes" id="UP001195914"/>
    </source>
</evidence>
<keyword evidence="4 12" id="KW-0347">Helicase</keyword>
<dbReference type="InterPro" id="IPR050079">
    <property type="entry name" value="DEAD_box_RNA_helicase"/>
</dbReference>
<feature type="compositionally biased region" description="Basic residues" evidence="9">
    <location>
        <begin position="508"/>
        <end position="528"/>
    </location>
</feature>
<dbReference type="CDD" id="cd00268">
    <property type="entry name" value="DEADc"/>
    <property type="match status" value="1"/>
</dbReference>
<dbReference type="PROSITE" id="PS51194">
    <property type="entry name" value="HELICASE_CTER"/>
    <property type="match status" value="1"/>
</dbReference>
<comment type="similarity">
    <text evidence="7">Belongs to the DEAD box helicase family. DDX56/DBP9 subfamily.</text>
</comment>
<dbReference type="Pfam" id="PF00271">
    <property type="entry name" value="Helicase_C"/>
    <property type="match status" value="1"/>
</dbReference>